<sequence>MLDMKIPCELTINWLQAQYGSGKLKPEQVIEEIIRRSREDEGINIWITPPVLERIKPYLDRLKTMDTSLPLWGVPFAIKDNIDLAGTPTTAGCPEYAYVPDRHAAVVERLLNAGAIPVGKTNMDQFATGLVGTRSPYGETHNALSAEWISGGSSSGSAVAVARGQAVFALGTDTAGSGRVPAALNRLIGYKPSLGAWSTKGVVPACASLDCVTVFTRSIQEARIVDMQVRGIESSDPWSQEIPRLVDKLPKKLYLPEKPLTFFGPLAEEYSKAWDAAVQRIERLELPIEYIDYDLFEEAAALLYDGPWVAERWASVGEFIESSPGVAFPVTEQVLRSGGSDKYDAASVFTAMHKLQELRMISNKLLQEAVLVMPTCGGTWTRGQVEANPITTNSDMGRYTNHCNLLDLCAVAVPAEDAAAEMPFGITFFSLSGNEHLMENAAASFLEVNLPPLEANRQETMLVAVCGLHMRGYPLEKQMLEHGSQFVRESYTAEKYQMVKLPTIPAKPGLLKKKAGGRAFALELWEMPVASFGAFAALIPAPLGLGKIELQDGTEVSGFICEGYAEEGAEDISACGGWRNLDRYEESGFA</sequence>
<dbReference type="Gene3D" id="1.20.58.1700">
    <property type="match status" value="1"/>
</dbReference>
<gene>
    <name evidence="3" type="primary">atzF</name>
    <name evidence="3" type="ORF">ACINKY_19565</name>
</gene>
<dbReference type="Pfam" id="PF21986">
    <property type="entry name" value="AH_C"/>
    <property type="match status" value="1"/>
</dbReference>
<dbReference type="InterPro" id="IPR023631">
    <property type="entry name" value="Amidase_dom"/>
</dbReference>
<dbReference type="SUPFAM" id="SSF75304">
    <property type="entry name" value="Amidase signature (AS) enzymes"/>
    <property type="match status" value="1"/>
</dbReference>
<dbReference type="NCBIfam" id="NF006043">
    <property type="entry name" value="PRK08186.1"/>
    <property type="match status" value="1"/>
</dbReference>
<organism evidence="3 4">
    <name type="scientific">Paenibacillus illinoisensis</name>
    <dbReference type="NCBI Taxonomy" id="59845"/>
    <lineage>
        <taxon>Bacteria</taxon>
        <taxon>Bacillati</taxon>
        <taxon>Bacillota</taxon>
        <taxon>Bacilli</taxon>
        <taxon>Bacillales</taxon>
        <taxon>Paenibacillaceae</taxon>
        <taxon>Paenibacillus</taxon>
    </lineage>
</organism>
<dbReference type="InterPro" id="IPR014085">
    <property type="entry name" value="Allophanate_hydrolase"/>
</dbReference>
<evidence type="ECO:0000313" key="4">
    <source>
        <dbReference type="Proteomes" id="UP001618531"/>
    </source>
</evidence>
<evidence type="ECO:0000259" key="2">
    <source>
        <dbReference type="Pfam" id="PF21986"/>
    </source>
</evidence>
<reference evidence="3 4" key="1">
    <citation type="submission" date="2024-11" db="EMBL/GenBank/DDBJ databases">
        <title>Identification and Characterization of a Novel Fosfomycin Bacillithiol Transferase FosB8 in Paenibacillus illinoisensis.</title>
        <authorList>
            <person name="Lu W."/>
        </authorList>
    </citation>
    <scope>NUCLEOTIDE SEQUENCE [LARGE SCALE GENOMIC DNA]</scope>
    <source>
        <strain evidence="3 4">WP77</strain>
    </source>
</reference>
<dbReference type="Pfam" id="PF01425">
    <property type="entry name" value="Amidase"/>
    <property type="match status" value="1"/>
</dbReference>
<dbReference type="RefSeq" id="WP_402877191.1">
    <property type="nucleotide sequence ID" value="NZ_JBIYSL010000004.1"/>
</dbReference>
<dbReference type="EC" id="3.5.1.54" evidence="3"/>
<dbReference type="PANTHER" id="PTHR11895:SF169">
    <property type="entry name" value="GLUTAMYL-TRNA(GLN) AMIDOTRANSFERASE"/>
    <property type="match status" value="1"/>
</dbReference>
<dbReference type="InterPro" id="IPR053844">
    <property type="entry name" value="AH_C"/>
</dbReference>
<evidence type="ECO:0000259" key="1">
    <source>
        <dbReference type="Pfam" id="PF01425"/>
    </source>
</evidence>
<keyword evidence="4" id="KW-1185">Reference proteome</keyword>
<dbReference type="Gene3D" id="3.10.490.10">
    <property type="entry name" value="Gamma-glutamyl cyclotransferase-like"/>
    <property type="match status" value="1"/>
</dbReference>
<dbReference type="NCBIfam" id="TIGR02713">
    <property type="entry name" value="allophanate_hyd"/>
    <property type="match status" value="1"/>
</dbReference>
<feature type="domain" description="Amidase" evidence="1">
    <location>
        <begin position="29"/>
        <end position="437"/>
    </location>
</feature>
<accession>A0ABW8HXI2</accession>
<proteinExistence type="predicted"/>
<keyword evidence="3" id="KW-0378">Hydrolase</keyword>
<dbReference type="InterPro" id="IPR036928">
    <property type="entry name" value="AS_sf"/>
</dbReference>
<name>A0ABW8HXI2_9BACL</name>
<dbReference type="GO" id="GO:0004039">
    <property type="term" value="F:allophanate hydrolase activity"/>
    <property type="evidence" value="ECO:0007669"/>
    <property type="project" value="UniProtKB-EC"/>
</dbReference>
<evidence type="ECO:0000313" key="3">
    <source>
        <dbReference type="EMBL" id="MFK0524399.1"/>
    </source>
</evidence>
<dbReference type="Gene3D" id="3.90.1300.10">
    <property type="entry name" value="Amidase signature (AS) domain"/>
    <property type="match status" value="1"/>
</dbReference>
<dbReference type="InterPro" id="IPR000120">
    <property type="entry name" value="Amidase"/>
</dbReference>
<dbReference type="Proteomes" id="UP001618531">
    <property type="component" value="Unassembled WGS sequence"/>
</dbReference>
<dbReference type="PANTHER" id="PTHR11895">
    <property type="entry name" value="TRANSAMIDASE"/>
    <property type="match status" value="1"/>
</dbReference>
<protein>
    <submittedName>
        <fullName evidence="3">Allophanate hydrolase</fullName>
        <ecNumber evidence="3">3.5.1.54</ecNumber>
    </submittedName>
</protein>
<comment type="caution">
    <text evidence="3">The sequence shown here is derived from an EMBL/GenBank/DDBJ whole genome shotgun (WGS) entry which is preliminary data.</text>
</comment>
<dbReference type="EMBL" id="JBIYSL010000004">
    <property type="protein sequence ID" value="MFK0524399.1"/>
    <property type="molecule type" value="Genomic_DNA"/>
</dbReference>
<feature type="domain" description="Allophanate hydrolase C-terminal" evidence="2">
    <location>
        <begin position="462"/>
        <end position="580"/>
    </location>
</feature>